<dbReference type="PIRSF" id="PIRSF006470">
    <property type="entry name" value="DctB"/>
    <property type="match status" value="1"/>
</dbReference>
<dbReference type="PROSITE" id="PS51257">
    <property type="entry name" value="PROKAR_LIPOPROTEIN"/>
    <property type="match status" value="1"/>
</dbReference>
<feature type="signal peptide" evidence="5">
    <location>
        <begin position="1"/>
        <end position="21"/>
    </location>
</feature>
<evidence type="ECO:0000256" key="3">
    <source>
        <dbReference type="ARBA" id="ARBA00022448"/>
    </source>
</evidence>
<organism evidence="6 7">
    <name type="scientific">Enterocloster aldenensis</name>
    <dbReference type="NCBI Taxonomy" id="358742"/>
    <lineage>
        <taxon>Bacteria</taxon>
        <taxon>Bacillati</taxon>
        <taxon>Bacillota</taxon>
        <taxon>Clostridia</taxon>
        <taxon>Lachnospirales</taxon>
        <taxon>Lachnospiraceae</taxon>
        <taxon>Enterocloster</taxon>
    </lineage>
</organism>
<evidence type="ECO:0000313" key="7">
    <source>
        <dbReference type="Proteomes" id="UP001299608"/>
    </source>
</evidence>
<dbReference type="CDD" id="cd13603">
    <property type="entry name" value="PBP2_TRAP_Siap_TeaA_like"/>
    <property type="match status" value="1"/>
</dbReference>
<gene>
    <name evidence="6" type="ORF">L0N08_25275</name>
</gene>
<dbReference type="GO" id="GO:0055085">
    <property type="term" value="P:transmembrane transport"/>
    <property type="evidence" value="ECO:0007669"/>
    <property type="project" value="InterPro"/>
</dbReference>
<keyword evidence="3" id="KW-0813">Transport</keyword>
<dbReference type="Pfam" id="PF03480">
    <property type="entry name" value="DctP"/>
    <property type="match status" value="1"/>
</dbReference>
<dbReference type="GO" id="GO:0030288">
    <property type="term" value="C:outer membrane-bounded periplasmic space"/>
    <property type="evidence" value="ECO:0007669"/>
    <property type="project" value="InterPro"/>
</dbReference>
<keyword evidence="4 5" id="KW-0732">Signal</keyword>
<dbReference type="InterPro" id="IPR018389">
    <property type="entry name" value="DctP_fam"/>
</dbReference>
<dbReference type="InterPro" id="IPR004682">
    <property type="entry name" value="TRAP_DctP"/>
</dbReference>
<evidence type="ECO:0000256" key="2">
    <source>
        <dbReference type="ARBA" id="ARBA00009023"/>
    </source>
</evidence>
<comment type="subcellular location">
    <subcellularLocation>
        <location evidence="1">Cell envelope</location>
    </subcellularLocation>
</comment>
<dbReference type="AlphaFoldDB" id="A0AAW5BX82"/>
<dbReference type="InterPro" id="IPR038404">
    <property type="entry name" value="TRAP_DctP_sf"/>
</dbReference>
<proteinExistence type="inferred from homology"/>
<feature type="chain" id="PRO_5043868126" evidence="5">
    <location>
        <begin position="22"/>
        <end position="358"/>
    </location>
</feature>
<dbReference type="Gene3D" id="3.40.190.170">
    <property type="entry name" value="Bacterial extracellular solute-binding protein, family 7"/>
    <property type="match status" value="1"/>
</dbReference>
<accession>A0AAW5BX82</accession>
<name>A0AAW5BX82_9FIRM</name>
<dbReference type="EMBL" id="JAKNGE010000042">
    <property type="protein sequence ID" value="MCG4748731.1"/>
    <property type="molecule type" value="Genomic_DNA"/>
</dbReference>
<sequence>MKLNKKPFALLLTAAMALSLAGCGGGSTATTAAPAAAPAGDAAAGTDAPAAADNGQTYVINIGHINDERDSWHLGSEKFKEYVEEHSGGRIQVNIYPSSQLGTEVDMIQSILTQGGCDITFTGESMQTYQPDLGIIGMPYLIKSDAHMEAVLTGEVGAELEGLMEKSGMKVLGYFTRGPRNVTANKKITSPADMNNFVIRTPQSAMTVAAFEAVGAKPTPMALAEVFTSLQQGTIEGQENPLAMIQNSSFYEVQDYVIRTEHLRAWVYIAMGLEQFNALPADLQQVVVDGGKEMQKYEHEIFLKNESELESKLAEEGMEFVDVDQKAFSDAMTNGVLAVLTDSQKALYEKISAANPDA</sequence>
<dbReference type="RefSeq" id="WP_238053881.1">
    <property type="nucleotide sequence ID" value="NZ_JAKNGE010000042.1"/>
</dbReference>
<comment type="similarity">
    <text evidence="2">Belongs to the bacterial solute-binding protein 7 family.</text>
</comment>
<evidence type="ECO:0000256" key="1">
    <source>
        <dbReference type="ARBA" id="ARBA00004196"/>
    </source>
</evidence>
<comment type="caution">
    <text evidence="6">The sequence shown here is derived from an EMBL/GenBank/DDBJ whole genome shotgun (WGS) entry which is preliminary data.</text>
</comment>
<dbReference type="PANTHER" id="PTHR33376:SF4">
    <property type="entry name" value="SIALIC ACID-BINDING PERIPLASMIC PROTEIN SIAP"/>
    <property type="match status" value="1"/>
</dbReference>
<reference evidence="6" key="1">
    <citation type="submission" date="2022-01" db="EMBL/GenBank/DDBJ databases">
        <title>Collection of gut derived symbiotic bacterial strains cultured from healthy donors.</title>
        <authorList>
            <person name="Lin H."/>
            <person name="Kohout C."/>
            <person name="Waligurski E."/>
            <person name="Pamer E.G."/>
        </authorList>
    </citation>
    <scope>NUCLEOTIDE SEQUENCE</scope>
    <source>
        <strain evidence="6">DFI.6.55</strain>
    </source>
</reference>
<evidence type="ECO:0000256" key="5">
    <source>
        <dbReference type="SAM" id="SignalP"/>
    </source>
</evidence>
<evidence type="ECO:0000313" key="6">
    <source>
        <dbReference type="EMBL" id="MCG4748731.1"/>
    </source>
</evidence>
<protein>
    <submittedName>
        <fullName evidence="6">TRAP transporter substrate-binding protein</fullName>
    </submittedName>
</protein>
<evidence type="ECO:0000256" key="4">
    <source>
        <dbReference type="ARBA" id="ARBA00022729"/>
    </source>
</evidence>
<dbReference type="NCBIfam" id="NF037995">
    <property type="entry name" value="TRAP_S1"/>
    <property type="match status" value="1"/>
</dbReference>
<dbReference type="PANTHER" id="PTHR33376">
    <property type="match status" value="1"/>
</dbReference>
<dbReference type="NCBIfam" id="TIGR00787">
    <property type="entry name" value="dctP"/>
    <property type="match status" value="1"/>
</dbReference>
<dbReference type="Proteomes" id="UP001299608">
    <property type="component" value="Unassembled WGS sequence"/>
</dbReference>